<evidence type="ECO:0000256" key="1">
    <source>
        <dbReference type="ARBA" id="ARBA00005417"/>
    </source>
</evidence>
<dbReference type="HOGENOM" id="CLU_000604_1_2_9"/>
<dbReference type="AlphaFoldDB" id="D0BK05"/>
<gene>
    <name evidence="6" type="ORF">HMPREF0446_00290</name>
</gene>
<dbReference type="GO" id="GO:0016887">
    <property type="term" value="F:ATP hydrolysis activity"/>
    <property type="evidence" value="ECO:0007669"/>
    <property type="project" value="InterPro"/>
</dbReference>
<dbReference type="SUPFAM" id="SSF52540">
    <property type="entry name" value="P-loop containing nucleoside triphosphate hydrolases"/>
    <property type="match status" value="1"/>
</dbReference>
<dbReference type="GO" id="GO:0005524">
    <property type="term" value="F:ATP binding"/>
    <property type="evidence" value="ECO:0007669"/>
    <property type="project" value="UniProtKB-KW"/>
</dbReference>
<dbReference type="eggNOG" id="COG1131">
    <property type="taxonomic scope" value="Bacteria"/>
</dbReference>
<comment type="caution">
    <text evidence="6">The sequence shown here is derived from an EMBL/GenBank/DDBJ whole genome shotgun (WGS) entry which is preliminary data.</text>
</comment>
<dbReference type="InterPro" id="IPR027417">
    <property type="entry name" value="P-loop_NTPase"/>
</dbReference>
<dbReference type="CDD" id="cd03230">
    <property type="entry name" value="ABC_DR_subfamily_A"/>
    <property type="match status" value="1"/>
</dbReference>
<dbReference type="PROSITE" id="PS50893">
    <property type="entry name" value="ABC_TRANSPORTER_2"/>
    <property type="match status" value="1"/>
</dbReference>
<evidence type="ECO:0000313" key="7">
    <source>
        <dbReference type="Proteomes" id="UP000002939"/>
    </source>
</evidence>
<name>D0BK05_9LACT</name>
<organism evidence="6 7">
    <name type="scientific">Granulicatella elegans ATCC 700633</name>
    <dbReference type="NCBI Taxonomy" id="626369"/>
    <lineage>
        <taxon>Bacteria</taxon>
        <taxon>Bacillati</taxon>
        <taxon>Bacillota</taxon>
        <taxon>Bacilli</taxon>
        <taxon>Lactobacillales</taxon>
        <taxon>Carnobacteriaceae</taxon>
        <taxon>Granulicatella</taxon>
    </lineage>
</organism>
<proteinExistence type="inferred from homology"/>
<keyword evidence="3" id="KW-0547">Nucleotide-binding</keyword>
<evidence type="ECO:0000256" key="2">
    <source>
        <dbReference type="ARBA" id="ARBA00022448"/>
    </source>
</evidence>
<keyword evidence="2" id="KW-0813">Transport</keyword>
<dbReference type="Pfam" id="PF00005">
    <property type="entry name" value="ABC_tran"/>
    <property type="match status" value="1"/>
</dbReference>
<dbReference type="Gene3D" id="3.40.50.300">
    <property type="entry name" value="P-loop containing nucleotide triphosphate hydrolases"/>
    <property type="match status" value="1"/>
</dbReference>
<dbReference type="SMART" id="SM00382">
    <property type="entry name" value="AAA"/>
    <property type="match status" value="1"/>
</dbReference>
<dbReference type="RefSeq" id="WP_006702564.1">
    <property type="nucleotide sequence ID" value="NZ_KI391971.1"/>
</dbReference>
<evidence type="ECO:0000256" key="3">
    <source>
        <dbReference type="ARBA" id="ARBA00022741"/>
    </source>
</evidence>
<dbReference type="PANTHER" id="PTHR42711">
    <property type="entry name" value="ABC TRANSPORTER ATP-BINDING PROTEIN"/>
    <property type="match status" value="1"/>
</dbReference>
<dbReference type="Proteomes" id="UP000002939">
    <property type="component" value="Unassembled WGS sequence"/>
</dbReference>
<dbReference type="EMBL" id="ACRF02000014">
    <property type="protein sequence ID" value="EEW93408.1"/>
    <property type="molecule type" value="Genomic_DNA"/>
</dbReference>
<reference evidence="6" key="1">
    <citation type="submission" date="2009-09" db="EMBL/GenBank/DDBJ databases">
        <authorList>
            <consortium name="The Broad Institute Genome Sequencing Platform"/>
            <person name="Ward D."/>
            <person name="Feldgarden M."/>
            <person name="Earl A."/>
            <person name="Young S.K."/>
            <person name="Zeng Q."/>
            <person name="Koehrsen M."/>
            <person name="Alvarado L."/>
            <person name="Berlin A."/>
            <person name="Bochicchio J."/>
            <person name="Borenstein D."/>
            <person name="Chapman S.B."/>
            <person name="Chen Z."/>
            <person name="Engels R."/>
            <person name="Freedman E."/>
            <person name="Gellesch M."/>
            <person name="Goldberg J."/>
            <person name="Griggs A."/>
            <person name="Gujja S."/>
            <person name="Heilman E."/>
            <person name="Heiman D."/>
            <person name="Hepburn T."/>
            <person name="Howarth C."/>
            <person name="Jen D."/>
            <person name="Larson L."/>
            <person name="Lewis B."/>
            <person name="Mehta T."/>
            <person name="Park D."/>
            <person name="Pearson M."/>
            <person name="Roberts A."/>
            <person name="Saif S."/>
            <person name="Shea T."/>
            <person name="Shenoy N."/>
            <person name="Sisk P."/>
            <person name="Stolte C."/>
            <person name="Sykes S."/>
            <person name="Thomson T."/>
            <person name="Walk T."/>
            <person name="White J."/>
            <person name="Yandava C."/>
            <person name="Sibley C.D."/>
            <person name="Field T.R."/>
            <person name="Grinwis M."/>
            <person name="Eshaghurshan C.S."/>
            <person name="Surette M.G."/>
            <person name="Haas B."/>
            <person name="Nusbaum C."/>
            <person name="Birren B."/>
        </authorList>
    </citation>
    <scope>NUCLEOTIDE SEQUENCE [LARGE SCALE GENOMIC DNA]</scope>
    <source>
        <strain evidence="6">ATCC 700633</strain>
    </source>
</reference>
<evidence type="ECO:0000259" key="5">
    <source>
        <dbReference type="PROSITE" id="PS50893"/>
    </source>
</evidence>
<dbReference type="OrthoDB" id="2365508at2"/>
<reference evidence="6" key="2">
    <citation type="submission" date="2011-10" db="EMBL/GenBank/DDBJ databases">
        <title>The Genome Sequence of Granulicatella elegans ATCC 700633.</title>
        <authorList>
            <consortium name="The Broad Institute Genome Sequencing Platform"/>
            <consortium name="The Broad Institute Genome Sequencing Center for Infectious Disease"/>
            <person name="Earl A."/>
            <person name="Ward D."/>
            <person name="Feldgarden M."/>
            <person name="Gevers D."/>
            <person name="Sibley C.D."/>
            <person name="Field T.R."/>
            <person name="Grinwis M."/>
            <person name="Eshaghurshan C.S."/>
            <person name="Surette M.G."/>
            <person name="Young S.K."/>
            <person name="Zeng Q."/>
            <person name="Gargeya S."/>
            <person name="Fitzgerald M."/>
            <person name="Haas B."/>
            <person name="Abouelleil A."/>
            <person name="Alvarado L."/>
            <person name="Arachchi H.M."/>
            <person name="Berlin A."/>
            <person name="Brown A."/>
            <person name="Chapman S.B."/>
            <person name="Chen Z."/>
            <person name="Dunbar C."/>
            <person name="Freedman E."/>
            <person name="Gearin G."/>
            <person name="Goldberg J."/>
            <person name="Griggs A."/>
            <person name="Gujja S."/>
            <person name="Heiman D."/>
            <person name="Howarth C."/>
            <person name="Larson L."/>
            <person name="Lui A."/>
            <person name="MacDonald P.J.P."/>
            <person name="Montmayeur A."/>
            <person name="Murphy C."/>
            <person name="Neiman D."/>
            <person name="Pearson M."/>
            <person name="Priest M."/>
            <person name="Roberts A."/>
            <person name="Saif S."/>
            <person name="Shea T."/>
            <person name="Shenoy N."/>
            <person name="Sisk P."/>
            <person name="Stolte C."/>
            <person name="Sykes S."/>
            <person name="Wortman J."/>
            <person name="Nusbaum C."/>
            <person name="Birren B."/>
        </authorList>
    </citation>
    <scope>NUCLEOTIDE SEQUENCE [LARGE SCALE GENOMIC DNA]</scope>
    <source>
        <strain evidence="6">ATCC 700633</strain>
    </source>
</reference>
<dbReference type="InterPro" id="IPR003439">
    <property type="entry name" value="ABC_transporter-like_ATP-bd"/>
</dbReference>
<keyword evidence="7" id="KW-1185">Reference proteome</keyword>
<comment type="similarity">
    <text evidence="1">Belongs to the ABC transporter superfamily.</text>
</comment>
<sequence length="306" mass="34771">MVFEVKGIEKRYNNKTILHNISFEIPESNITVILGKNGAGKTTLIKLMLGMISADKGDILFKGEKLLDIGHSYYQNVSAVLESVDNVYPFLTGKQNIEYFLGLSKQSIHYMNDSIQALIDEFDLRDAIDEPVGGYSRGMLQKLSLIISLMTNVEVLFLDEPTLGLDFQSSKQLCQKIKQLSTEQHKTIILTSHQAEIIELLADYVIVIDEGKVIYKGDYQNFLQQVPHSQEFEAVIEGEVIHQELQCRIEKGKSYVKRNSIDELTELLVKHNLMSHLIKIEKLSPTVEETLDYFYSQRGGAHDEVI</sequence>
<evidence type="ECO:0000256" key="4">
    <source>
        <dbReference type="ARBA" id="ARBA00022840"/>
    </source>
</evidence>
<dbReference type="PANTHER" id="PTHR42711:SF5">
    <property type="entry name" value="ABC TRANSPORTER ATP-BINDING PROTEIN NATA"/>
    <property type="match status" value="1"/>
</dbReference>
<evidence type="ECO:0000313" key="6">
    <source>
        <dbReference type="EMBL" id="EEW93408.1"/>
    </source>
</evidence>
<feature type="domain" description="ABC transporter" evidence="5">
    <location>
        <begin position="3"/>
        <end position="235"/>
    </location>
</feature>
<keyword evidence="4" id="KW-0067">ATP-binding</keyword>
<dbReference type="InterPro" id="IPR003593">
    <property type="entry name" value="AAA+_ATPase"/>
</dbReference>
<dbReference type="STRING" id="626369.HMPREF0446_00290"/>
<dbReference type="InterPro" id="IPR050763">
    <property type="entry name" value="ABC_transporter_ATP-binding"/>
</dbReference>
<protein>
    <recommendedName>
        <fullName evidence="5">ABC transporter domain-containing protein</fullName>
    </recommendedName>
</protein>
<accession>D0BK05</accession>